<reference evidence="18" key="1">
    <citation type="submission" date="2023-03" db="EMBL/GenBank/DDBJ databases">
        <authorList>
            <person name="Steffen K."/>
            <person name="Cardenas P."/>
        </authorList>
    </citation>
    <scope>NUCLEOTIDE SEQUENCE</scope>
</reference>
<evidence type="ECO:0000256" key="15">
    <source>
        <dbReference type="RuleBase" id="RU003692"/>
    </source>
</evidence>
<keyword evidence="4" id="KW-0963">Cytoplasm</keyword>
<dbReference type="PIRSF" id="PIRSF000350">
    <property type="entry name" value="Mercury_reductase_MerA"/>
    <property type="match status" value="1"/>
</dbReference>
<dbReference type="Pfam" id="PF02852">
    <property type="entry name" value="Pyr_redox_dim"/>
    <property type="match status" value="1"/>
</dbReference>
<dbReference type="InterPro" id="IPR012999">
    <property type="entry name" value="Pyr_OxRdtase_I_AS"/>
</dbReference>
<name>A0AA35T1Y7_GEOBA</name>
<dbReference type="PANTHER" id="PTHR22912">
    <property type="entry name" value="DISULFIDE OXIDOREDUCTASE"/>
    <property type="match status" value="1"/>
</dbReference>
<accession>A0AA35T1Y7</accession>
<dbReference type="SUPFAM" id="SSF55424">
    <property type="entry name" value="FAD/NAD-linked reductases, dimerisation (C-terminal) domain"/>
    <property type="match status" value="1"/>
</dbReference>
<feature type="binding site" evidence="13">
    <location>
        <begin position="182"/>
        <end position="189"/>
    </location>
    <ligand>
        <name>NAD(+)</name>
        <dbReference type="ChEBI" id="CHEBI:57540"/>
    </ligand>
</feature>
<dbReference type="InterPro" id="IPR006258">
    <property type="entry name" value="Lipoamide_DH"/>
</dbReference>
<feature type="binding site" evidence="13">
    <location>
        <position position="205"/>
    </location>
    <ligand>
        <name>NAD(+)</name>
        <dbReference type="ChEBI" id="CHEBI:57540"/>
    </ligand>
</feature>
<dbReference type="Pfam" id="PF07992">
    <property type="entry name" value="Pyr_redox_2"/>
    <property type="match status" value="1"/>
</dbReference>
<evidence type="ECO:0000313" key="19">
    <source>
        <dbReference type="Proteomes" id="UP001174909"/>
    </source>
</evidence>
<evidence type="ECO:0000256" key="6">
    <source>
        <dbReference type="ARBA" id="ARBA00022827"/>
    </source>
</evidence>
<evidence type="ECO:0000256" key="10">
    <source>
        <dbReference type="ARBA" id="ARBA00023284"/>
    </source>
</evidence>
<dbReference type="PROSITE" id="PS00076">
    <property type="entry name" value="PYRIDINE_REDOX_1"/>
    <property type="match status" value="1"/>
</dbReference>
<dbReference type="InterPro" id="IPR016156">
    <property type="entry name" value="FAD/NAD-linked_Rdtase_dimer_sf"/>
</dbReference>
<evidence type="ECO:0000259" key="16">
    <source>
        <dbReference type="Pfam" id="PF02852"/>
    </source>
</evidence>
<dbReference type="GO" id="GO:0006103">
    <property type="term" value="P:2-oxoglutarate metabolic process"/>
    <property type="evidence" value="ECO:0007669"/>
    <property type="project" value="TreeGrafter"/>
</dbReference>
<evidence type="ECO:0000313" key="18">
    <source>
        <dbReference type="EMBL" id="CAI8039647.1"/>
    </source>
</evidence>
<dbReference type="GO" id="GO:0050660">
    <property type="term" value="F:flavin adenine dinucleotide binding"/>
    <property type="evidence" value="ECO:0007669"/>
    <property type="project" value="InterPro"/>
</dbReference>
<comment type="miscellaneous">
    <text evidence="15">The active site is a redox-active disulfide bond.</text>
</comment>
<feature type="domain" description="FAD/NAD(P)-binding" evidence="17">
    <location>
        <begin position="7"/>
        <end position="327"/>
    </location>
</feature>
<sequence>MTTVSEYDVAIIGGGPGGYVAGIRAGQLGLKSCVIEKEALGGVCLNWGCIPSKALLKNAEIVSYVHRADQFGLQFENFRADYSVAMKRSRQVVDRMTRGVDFLLRKNGVDSISGTARLVSPNAVDVTGPDGQNSRIAARNIIIATGARPRSIPPLPIDGERIITSRESIVAEDVPDSIAIVGGGAIGVEFAYIYRMYGAEVTVIELLPHIVPNEDEEISQQLERAFNRHGVKLVTGAGVTDAQADAEGVTLTIDKDGITETARFDKVLVAIGVLPNTEDLGLETVGVATERGYVVIDDKMATNVPGIYAVGDVTGKLALAHVASAQGVTAVESIAGEETQPLNYTFMPRATYCHPQVASFGLTEAQAIAQGYDVKIGRFNVQASGKAVAMGENDGMVKLVIDANYGEILGGHMCGPEVTELLAELQMTHLLEGTTLELGWAVHAHPSVAEMVHEAALDAEGRALHM</sequence>
<organism evidence="18 19">
    <name type="scientific">Geodia barretti</name>
    <name type="common">Barrett's horny sponge</name>
    <dbReference type="NCBI Taxonomy" id="519541"/>
    <lineage>
        <taxon>Eukaryota</taxon>
        <taxon>Metazoa</taxon>
        <taxon>Porifera</taxon>
        <taxon>Demospongiae</taxon>
        <taxon>Heteroscleromorpha</taxon>
        <taxon>Tetractinellida</taxon>
        <taxon>Astrophorina</taxon>
        <taxon>Geodiidae</taxon>
        <taxon>Geodia</taxon>
    </lineage>
</organism>
<evidence type="ECO:0000256" key="1">
    <source>
        <dbReference type="ARBA" id="ARBA00004496"/>
    </source>
</evidence>
<dbReference type="InterPro" id="IPR004099">
    <property type="entry name" value="Pyr_nucl-diS_OxRdtase_dimer"/>
</dbReference>
<feature type="active site" description="Proton acceptor" evidence="12">
    <location>
        <position position="445"/>
    </location>
</feature>
<evidence type="ECO:0000259" key="17">
    <source>
        <dbReference type="Pfam" id="PF07992"/>
    </source>
</evidence>
<keyword evidence="9" id="KW-1015">Disulfide bond</keyword>
<comment type="caution">
    <text evidence="18">The sequence shown here is derived from an EMBL/GenBank/DDBJ whole genome shotgun (WGS) entry which is preliminary data.</text>
</comment>
<evidence type="ECO:0000256" key="7">
    <source>
        <dbReference type="ARBA" id="ARBA00023002"/>
    </source>
</evidence>
<dbReference type="AlphaFoldDB" id="A0AA35T1Y7"/>
<comment type="similarity">
    <text evidence="2 15">Belongs to the class-I pyridine nucleotide-disulfide oxidoreductase family.</text>
</comment>
<dbReference type="PRINTS" id="PR00411">
    <property type="entry name" value="PNDRDTASEI"/>
</dbReference>
<evidence type="ECO:0000256" key="13">
    <source>
        <dbReference type="PIRSR" id="PIRSR000350-3"/>
    </source>
</evidence>
<keyword evidence="7 15" id="KW-0560">Oxidoreductase</keyword>
<feature type="binding site" evidence="13">
    <location>
        <position position="53"/>
    </location>
    <ligand>
        <name>FAD</name>
        <dbReference type="ChEBI" id="CHEBI:57692"/>
    </ligand>
</feature>
<evidence type="ECO:0000256" key="14">
    <source>
        <dbReference type="PIRSR" id="PIRSR000350-4"/>
    </source>
</evidence>
<evidence type="ECO:0000256" key="11">
    <source>
        <dbReference type="ARBA" id="ARBA00049187"/>
    </source>
</evidence>
<feature type="binding site" evidence="13">
    <location>
        <position position="312"/>
    </location>
    <ligand>
        <name>FAD</name>
        <dbReference type="ChEBI" id="CHEBI:57692"/>
    </ligand>
</feature>
<comment type="cofactor">
    <cofactor evidence="13 15">
        <name>FAD</name>
        <dbReference type="ChEBI" id="CHEBI:57692"/>
    </cofactor>
    <text evidence="13 15">Binds 1 FAD per subunit.</text>
</comment>
<dbReference type="EC" id="1.8.1.4" evidence="3 15"/>
<keyword evidence="5 15" id="KW-0285">Flavoprotein</keyword>
<dbReference type="EMBL" id="CASHTH010003053">
    <property type="protein sequence ID" value="CAI8039647.1"/>
    <property type="molecule type" value="Genomic_DNA"/>
</dbReference>
<evidence type="ECO:0000256" key="8">
    <source>
        <dbReference type="ARBA" id="ARBA00023027"/>
    </source>
</evidence>
<dbReference type="Proteomes" id="UP001174909">
    <property type="component" value="Unassembled WGS sequence"/>
</dbReference>
<dbReference type="FunFam" id="3.30.390.30:FF:000001">
    <property type="entry name" value="Dihydrolipoyl dehydrogenase"/>
    <property type="match status" value="1"/>
</dbReference>
<feature type="binding site" evidence="13">
    <location>
        <position position="272"/>
    </location>
    <ligand>
        <name>NAD(+)</name>
        <dbReference type="ChEBI" id="CHEBI:57540"/>
    </ligand>
</feature>
<evidence type="ECO:0000256" key="2">
    <source>
        <dbReference type="ARBA" id="ARBA00007532"/>
    </source>
</evidence>
<evidence type="ECO:0000256" key="4">
    <source>
        <dbReference type="ARBA" id="ARBA00022490"/>
    </source>
</evidence>
<dbReference type="Gene3D" id="3.30.390.30">
    <property type="match status" value="1"/>
</dbReference>
<evidence type="ECO:0000256" key="9">
    <source>
        <dbReference type="ARBA" id="ARBA00023157"/>
    </source>
</evidence>
<dbReference type="InterPro" id="IPR023753">
    <property type="entry name" value="FAD/NAD-binding_dom"/>
</dbReference>
<keyword evidence="13" id="KW-0547">Nucleotide-binding</keyword>
<gene>
    <name evidence="18" type="ORF">GBAR_LOCUS22084</name>
</gene>
<dbReference type="GO" id="GO:0005737">
    <property type="term" value="C:cytoplasm"/>
    <property type="evidence" value="ECO:0007669"/>
    <property type="project" value="UniProtKB-SubCell"/>
</dbReference>
<evidence type="ECO:0000256" key="5">
    <source>
        <dbReference type="ARBA" id="ARBA00022630"/>
    </source>
</evidence>
<proteinExistence type="inferred from homology"/>
<dbReference type="PRINTS" id="PR00368">
    <property type="entry name" value="FADPNR"/>
</dbReference>
<feature type="disulfide bond" description="Redox-active" evidence="14">
    <location>
        <begin position="44"/>
        <end position="49"/>
    </location>
</feature>
<dbReference type="PANTHER" id="PTHR22912:SF217">
    <property type="entry name" value="DIHYDROLIPOYL DEHYDROGENASE"/>
    <property type="match status" value="1"/>
</dbReference>
<dbReference type="InterPro" id="IPR050151">
    <property type="entry name" value="Class-I_Pyr_Nuc-Dis_Oxidored"/>
</dbReference>
<evidence type="ECO:0000256" key="12">
    <source>
        <dbReference type="PIRSR" id="PIRSR000350-2"/>
    </source>
</evidence>
<comment type="subcellular location">
    <subcellularLocation>
        <location evidence="1">Cytoplasm</location>
    </subcellularLocation>
</comment>
<dbReference type="InterPro" id="IPR001100">
    <property type="entry name" value="Pyr_nuc-diS_OxRdtase"/>
</dbReference>
<feature type="domain" description="Pyridine nucleotide-disulphide oxidoreductase dimerisation" evidence="16">
    <location>
        <begin position="347"/>
        <end position="456"/>
    </location>
</feature>
<dbReference type="Gene3D" id="3.50.50.60">
    <property type="entry name" value="FAD/NAD(P)-binding domain"/>
    <property type="match status" value="2"/>
</dbReference>
<protein>
    <recommendedName>
        <fullName evidence="3 15">Dihydrolipoyl dehydrogenase</fullName>
        <ecNumber evidence="3 15">1.8.1.4</ecNumber>
    </recommendedName>
</protein>
<evidence type="ECO:0000256" key="3">
    <source>
        <dbReference type="ARBA" id="ARBA00012608"/>
    </source>
</evidence>
<comment type="catalytic activity">
    <reaction evidence="11 15">
        <text>N(6)-[(R)-dihydrolipoyl]-L-lysyl-[protein] + NAD(+) = N(6)-[(R)-lipoyl]-L-lysyl-[protein] + NADH + H(+)</text>
        <dbReference type="Rhea" id="RHEA:15045"/>
        <dbReference type="Rhea" id="RHEA-COMP:10474"/>
        <dbReference type="Rhea" id="RHEA-COMP:10475"/>
        <dbReference type="ChEBI" id="CHEBI:15378"/>
        <dbReference type="ChEBI" id="CHEBI:57540"/>
        <dbReference type="ChEBI" id="CHEBI:57945"/>
        <dbReference type="ChEBI" id="CHEBI:83099"/>
        <dbReference type="ChEBI" id="CHEBI:83100"/>
        <dbReference type="EC" id="1.8.1.4"/>
    </reaction>
</comment>
<keyword evidence="19" id="KW-1185">Reference proteome</keyword>
<dbReference type="SUPFAM" id="SSF51905">
    <property type="entry name" value="FAD/NAD(P)-binding domain"/>
    <property type="match status" value="1"/>
</dbReference>
<dbReference type="InterPro" id="IPR036188">
    <property type="entry name" value="FAD/NAD-bd_sf"/>
</dbReference>
<keyword evidence="6 13" id="KW-0274">FAD</keyword>
<keyword evidence="10 15" id="KW-0676">Redox-active center</keyword>
<keyword evidence="8 13" id="KW-0520">NAD</keyword>
<dbReference type="NCBIfam" id="TIGR01350">
    <property type="entry name" value="lipoamide_DH"/>
    <property type="match status" value="1"/>
</dbReference>
<dbReference type="GO" id="GO:0004148">
    <property type="term" value="F:dihydrolipoyl dehydrogenase (NADH) activity"/>
    <property type="evidence" value="ECO:0007669"/>
    <property type="project" value="UniProtKB-EC"/>
</dbReference>